<evidence type="ECO:0000313" key="2">
    <source>
        <dbReference type="EMBL" id="AWV48506.1"/>
    </source>
</evidence>
<dbReference type="AlphaFoldDB" id="A0AAD0KXQ4"/>
<accession>A0AAD0KXQ4</accession>
<sequence>MPIPMSWIVRLLDHTGAGHGDGLHYQTGVENDEAYDDHLDFAEQITHATARDERSTKRQDVGGDRRSLCGQNKNPVLP</sequence>
<name>A0AAD0KXQ4_MYCLR</name>
<evidence type="ECO:0000313" key="3">
    <source>
        <dbReference type="Proteomes" id="UP000249682"/>
    </source>
</evidence>
<organism evidence="2 3">
    <name type="scientific">Mycobacterium leprae</name>
    <dbReference type="NCBI Taxonomy" id="1769"/>
    <lineage>
        <taxon>Bacteria</taxon>
        <taxon>Bacillati</taxon>
        <taxon>Actinomycetota</taxon>
        <taxon>Actinomycetes</taxon>
        <taxon>Mycobacteriales</taxon>
        <taxon>Mycobacteriaceae</taxon>
        <taxon>Mycobacterium</taxon>
    </lineage>
</organism>
<protein>
    <submittedName>
        <fullName evidence="2">Uncharacterized protein</fullName>
    </submittedName>
</protein>
<dbReference type="Proteomes" id="UP000249682">
    <property type="component" value="Chromosome"/>
</dbReference>
<proteinExistence type="predicted"/>
<dbReference type="RefSeq" id="WP_041323215.1">
    <property type="nucleotide sequence ID" value="NZ_CP029543.1"/>
</dbReference>
<evidence type="ECO:0000256" key="1">
    <source>
        <dbReference type="SAM" id="MobiDB-lite"/>
    </source>
</evidence>
<dbReference type="EMBL" id="CP029543">
    <property type="protein sequence ID" value="AWV48506.1"/>
    <property type="molecule type" value="Genomic_DNA"/>
</dbReference>
<reference evidence="2 3" key="1">
    <citation type="submission" date="2018-05" db="EMBL/GenBank/DDBJ databases">
        <title>Evolution of small genomes with special reference to Mycobacterium leprae.</title>
        <authorList>
            <person name="Mohanty P.S."/>
            <person name="Bansal A.K."/>
            <person name="Gupta U.D."/>
            <person name="Naaz F."/>
            <person name="Dwivedi V.D."/>
            <person name="Singh H."/>
            <person name="Gupta G."/>
            <person name="Sharma S."/>
            <person name="Arora M."/>
        </authorList>
    </citation>
    <scope>NUCLEOTIDE SEQUENCE [LARGE SCALE GENOMIC DNA]</scope>
    <source>
        <strain evidence="2 3">MRHRU-235-G</strain>
    </source>
</reference>
<feature type="compositionally biased region" description="Polar residues" evidence="1">
    <location>
        <begin position="69"/>
        <end position="78"/>
    </location>
</feature>
<gene>
    <name evidence="2" type="ORF">DIJ64_11900</name>
</gene>
<feature type="compositionally biased region" description="Basic and acidic residues" evidence="1">
    <location>
        <begin position="49"/>
        <end position="67"/>
    </location>
</feature>
<feature type="region of interest" description="Disordered" evidence="1">
    <location>
        <begin position="47"/>
        <end position="78"/>
    </location>
</feature>